<dbReference type="AlphaFoldDB" id="A0A1A8PYT7"/>
<accession>A0A1A8PYT7</accession>
<dbReference type="EMBL" id="HAEG01010253">
    <property type="protein sequence ID" value="SBR86655.1"/>
    <property type="molecule type" value="Transcribed_RNA"/>
</dbReference>
<feature type="non-terminal residue" evidence="1">
    <location>
        <position position="46"/>
    </location>
</feature>
<proteinExistence type="predicted"/>
<organism evidence="1">
    <name type="scientific">Nothobranchius pienaari</name>
    <dbReference type="NCBI Taxonomy" id="704102"/>
    <lineage>
        <taxon>Eukaryota</taxon>
        <taxon>Metazoa</taxon>
        <taxon>Chordata</taxon>
        <taxon>Craniata</taxon>
        <taxon>Vertebrata</taxon>
        <taxon>Euteleostomi</taxon>
        <taxon>Actinopterygii</taxon>
        <taxon>Neopterygii</taxon>
        <taxon>Teleostei</taxon>
        <taxon>Neoteleostei</taxon>
        <taxon>Acanthomorphata</taxon>
        <taxon>Ovalentaria</taxon>
        <taxon>Atherinomorphae</taxon>
        <taxon>Cyprinodontiformes</taxon>
        <taxon>Nothobranchiidae</taxon>
        <taxon>Nothobranchius</taxon>
    </lineage>
</organism>
<feature type="non-terminal residue" evidence="1">
    <location>
        <position position="1"/>
    </location>
</feature>
<reference evidence="1" key="2">
    <citation type="submission" date="2016-06" db="EMBL/GenBank/DDBJ databases">
        <title>The genome of a short-lived fish provides insights into sex chromosome evolution and the genetic control of aging.</title>
        <authorList>
            <person name="Reichwald K."/>
            <person name="Felder M."/>
            <person name="Petzold A."/>
            <person name="Koch P."/>
            <person name="Groth M."/>
            <person name="Platzer M."/>
        </authorList>
    </citation>
    <scope>NUCLEOTIDE SEQUENCE</scope>
    <source>
        <tissue evidence="1">Brain</tissue>
    </source>
</reference>
<sequence length="46" mass="5344">GRNSFLTWRRPSTPFPLGGNIFRLEIISKSLERKAGEMKFMSIFLN</sequence>
<name>A0A1A8PYT7_9TELE</name>
<gene>
    <name evidence="1" type="primary">Nfu_g_1_020153</name>
</gene>
<reference evidence="1" key="1">
    <citation type="submission" date="2016-05" db="EMBL/GenBank/DDBJ databases">
        <authorList>
            <person name="Lavstsen T."/>
            <person name="Jespersen J.S."/>
        </authorList>
    </citation>
    <scope>NUCLEOTIDE SEQUENCE</scope>
    <source>
        <tissue evidence="1">Brain</tissue>
    </source>
</reference>
<evidence type="ECO:0000313" key="1">
    <source>
        <dbReference type="EMBL" id="SBR86655.1"/>
    </source>
</evidence>
<protein>
    <submittedName>
        <fullName evidence="1">Uncharacterized protein</fullName>
    </submittedName>
</protein>